<gene>
    <name evidence="1" type="ORF">GF339_19685</name>
</gene>
<reference evidence="1" key="1">
    <citation type="submission" date="2019-11" db="EMBL/GenBank/DDBJ databases">
        <title>Microbial mats filling the niche in hypersaline microbial mats.</title>
        <authorList>
            <person name="Wong H.L."/>
            <person name="Macleod F.I."/>
            <person name="White R.A. III"/>
            <person name="Burns B.P."/>
        </authorList>
    </citation>
    <scope>NUCLEOTIDE SEQUENCE</scope>
    <source>
        <strain evidence="1">Rbin_158</strain>
    </source>
</reference>
<dbReference type="PROSITE" id="PS51257">
    <property type="entry name" value="PROKAR_LIPOPROTEIN"/>
    <property type="match status" value="1"/>
</dbReference>
<dbReference type="Proteomes" id="UP000649604">
    <property type="component" value="Unassembled WGS sequence"/>
</dbReference>
<protein>
    <submittedName>
        <fullName evidence="1">ABC transporter substrate-binding protein</fullName>
    </submittedName>
</protein>
<comment type="caution">
    <text evidence="1">The sequence shown here is derived from an EMBL/GenBank/DDBJ whole genome shotgun (WGS) entry which is preliminary data.</text>
</comment>
<dbReference type="Gene3D" id="3.40.50.2300">
    <property type="match status" value="2"/>
</dbReference>
<dbReference type="PANTHER" id="PTHR35271:SF1">
    <property type="entry name" value="ABC TRANSPORTER, SUBSTRATE-BINDING LIPOPROTEIN"/>
    <property type="match status" value="1"/>
</dbReference>
<accession>A0A9D5JZU4</accession>
<evidence type="ECO:0000313" key="2">
    <source>
        <dbReference type="Proteomes" id="UP000649604"/>
    </source>
</evidence>
<proteinExistence type="predicted"/>
<name>A0A9D5JZU4_9BACT</name>
<dbReference type="PANTHER" id="PTHR35271">
    <property type="entry name" value="ABC TRANSPORTER, SUBSTRATE-BINDING LIPOPROTEIN-RELATED"/>
    <property type="match status" value="1"/>
</dbReference>
<dbReference type="Pfam" id="PF04392">
    <property type="entry name" value="ABC_sub_bind"/>
    <property type="match status" value="1"/>
</dbReference>
<dbReference type="AlphaFoldDB" id="A0A9D5JZU4"/>
<organism evidence="1 2">
    <name type="scientific">candidate division KSB3 bacterium</name>
    <dbReference type="NCBI Taxonomy" id="2044937"/>
    <lineage>
        <taxon>Bacteria</taxon>
        <taxon>candidate division KSB3</taxon>
    </lineage>
</organism>
<dbReference type="InterPro" id="IPR007487">
    <property type="entry name" value="ABC_transpt-TYRBP-like"/>
</dbReference>
<evidence type="ECO:0000313" key="1">
    <source>
        <dbReference type="EMBL" id="MBD3326816.1"/>
    </source>
</evidence>
<sequence>MKTYQGKTFRLAVIVAIVCVVFGGYVGTAAACKVLVVSAYHESFFRTLEINEGIEEVLGTECDLTYVYLDSLTDPAGVEAKAQEALRQYQAIQPDGVIAVGEDAQSAFVVPYLQEKVTTPVMFNNIFFPEVYEYPSANVSGMQLRWPIEDAIVFIQQIIPAVERVGFLFADEPAGHAVIEQISREKETYPTSVLDPVVVKTAEEAVEQAARLNEQCDALYIGPVSMLPGTSGGAFSSEKVLFSAVKQAFGKATFTNLEFYVEAGLLCGVRDFGQEQGRGSAEMLQQAMSGTPVSELPIAQNQFGQRILNKTVLKELGIKPSRRILTGAEIVETMQ</sequence>
<dbReference type="EMBL" id="WJJP01000641">
    <property type="protein sequence ID" value="MBD3326816.1"/>
    <property type="molecule type" value="Genomic_DNA"/>
</dbReference>